<dbReference type="GeneID" id="7452039"/>
<organism evidence="5 6">
    <name type="scientific">Thalassiosira pseudonana</name>
    <name type="common">Marine diatom</name>
    <name type="synonym">Cyclotella nana</name>
    <dbReference type="NCBI Taxonomy" id="35128"/>
    <lineage>
        <taxon>Eukaryota</taxon>
        <taxon>Sar</taxon>
        <taxon>Stramenopiles</taxon>
        <taxon>Ochrophyta</taxon>
        <taxon>Bacillariophyta</taxon>
        <taxon>Coscinodiscophyceae</taxon>
        <taxon>Thalassiosirophycidae</taxon>
        <taxon>Thalassiosirales</taxon>
        <taxon>Thalassiosiraceae</taxon>
        <taxon>Thalassiosira</taxon>
    </lineage>
</organism>
<evidence type="ECO:0000256" key="1">
    <source>
        <dbReference type="ARBA" id="ARBA00004167"/>
    </source>
</evidence>
<evidence type="ECO:0000256" key="4">
    <source>
        <dbReference type="SAM" id="Phobius"/>
    </source>
</evidence>
<reference evidence="5 6" key="2">
    <citation type="journal article" date="2008" name="Nature">
        <title>The Phaeodactylum genome reveals the evolutionary history of diatom genomes.</title>
        <authorList>
            <person name="Bowler C."/>
            <person name="Allen A.E."/>
            <person name="Badger J.H."/>
            <person name="Grimwood J."/>
            <person name="Jabbari K."/>
            <person name="Kuo A."/>
            <person name="Maheswari U."/>
            <person name="Martens C."/>
            <person name="Maumus F."/>
            <person name="Otillar R.P."/>
            <person name="Rayko E."/>
            <person name="Salamov A."/>
            <person name="Vandepoele K."/>
            <person name="Beszteri B."/>
            <person name="Gruber A."/>
            <person name="Heijde M."/>
            <person name="Katinka M."/>
            <person name="Mock T."/>
            <person name="Valentin K."/>
            <person name="Verret F."/>
            <person name="Berges J.A."/>
            <person name="Brownlee C."/>
            <person name="Cadoret J.P."/>
            <person name="Chiovitti A."/>
            <person name="Choi C.J."/>
            <person name="Coesel S."/>
            <person name="De Martino A."/>
            <person name="Detter J.C."/>
            <person name="Durkin C."/>
            <person name="Falciatore A."/>
            <person name="Fournet J."/>
            <person name="Haruta M."/>
            <person name="Huysman M.J."/>
            <person name="Jenkins B.D."/>
            <person name="Jiroutova K."/>
            <person name="Jorgensen R.E."/>
            <person name="Joubert Y."/>
            <person name="Kaplan A."/>
            <person name="Kroger N."/>
            <person name="Kroth P.G."/>
            <person name="La Roche J."/>
            <person name="Lindquist E."/>
            <person name="Lommer M."/>
            <person name="Martin-Jezequel V."/>
            <person name="Lopez P.J."/>
            <person name="Lucas S."/>
            <person name="Mangogna M."/>
            <person name="McGinnis K."/>
            <person name="Medlin L.K."/>
            <person name="Montsant A."/>
            <person name="Oudot-Le Secq M.P."/>
            <person name="Napoli C."/>
            <person name="Obornik M."/>
            <person name="Parker M.S."/>
            <person name="Petit J.L."/>
            <person name="Porcel B.M."/>
            <person name="Poulsen N."/>
            <person name="Robison M."/>
            <person name="Rychlewski L."/>
            <person name="Rynearson T.A."/>
            <person name="Schmutz J."/>
            <person name="Shapiro H."/>
            <person name="Siaut M."/>
            <person name="Stanley M."/>
            <person name="Sussman M.R."/>
            <person name="Taylor A.R."/>
            <person name="Vardi A."/>
            <person name="von Dassow P."/>
            <person name="Vyverman W."/>
            <person name="Willis A."/>
            <person name="Wyrwicz L.S."/>
            <person name="Rokhsar D.S."/>
            <person name="Weissenbach J."/>
            <person name="Armbrust E.V."/>
            <person name="Green B.R."/>
            <person name="Van de Peer Y."/>
            <person name="Grigoriev I.V."/>
        </authorList>
    </citation>
    <scope>NUCLEOTIDE SEQUENCE [LARGE SCALE GENOMIC DNA]</scope>
    <source>
        <strain evidence="5 6">CCMP1335</strain>
    </source>
</reference>
<evidence type="ECO:0000256" key="3">
    <source>
        <dbReference type="ARBA" id="ARBA00022989"/>
    </source>
</evidence>
<dbReference type="eggNOG" id="ENOG502SSQ3">
    <property type="taxonomic scope" value="Eukaryota"/>
</dbReference>
<evidence type="ECO:0008006" key="7">
    <source>
        <dbReference type="Google" id="ProtNLM"/>
    </source>
</evidence>
<dbReference type="Pfam" id="PF13704">
    <property type="entry name" value="Glyco_tranf_2_4"/>
    <property type="match status" value="1"/>
</dbReference>
<dbReference type="EMBL" id="DS999415">
    <property type="protein sequence ID" value="EED87201.1"/>
    <property type="molecule type" value="Genomic_DNA"/>
</dbReference>
<dbReference type="GO" id="GO:0016020">
    <property type="term" value="C:membrane"/>
    <property type="evidence" value="ECO:0007669"/>
    <property type="project" value="UniProtKB-SubCell"/>
</dbReference>
<gene>
    <name evidence="5" type="ORF">THAPSDRAFT_24274</name>
</gene>
<dbReference type="AlphaFoldDB" id="B8LBL0"/>
<evidence type="ECO:0000313" key="5">
    <source>
        <dbReference type="EMBL" id="EED87201.1"/>
    </source>
</evidence>
<dbReference type="RefSeq" id="XP_002296505.1">
    <property type="nucleotide sequence ID" value="XM_002296469.1"/>
</dbReference>
<dbReference type="HOGENOM" id="CLU_484440_0_0_1"/>
<feature type="transmembrane region" description="Helical" evidence="4">
    <location>
        <begin position="7"/>
        <end position="25"/>
    </location>
</feature>
<keyword evidence="2 4" id="KW-0812">Transmembrane</keyword>
<evidence type="ECO:0000256" key="2">
    <source>
        <dbReference type="ARBA" id="ARBA00022692"/>
    </source>
</evidence>
<dbReference type="PANTHER" id="PTHR21461:SF69">
    <property type="entry name" value="GLYCOSYLTRANSFERASE FAMILY 92 PROTEIN"/>
    <property type="match status" value="1"/>
</dbReference>
<dbReference type="InParanoid" id="B8LBL0"/>
<dbReference type="Proteomes" id="UP000001449">
    <property type="component" value="Chromosome 11"/>
</dbReference>
<keyword evidence="3 4" id="KW-1133">Transmembrane helix</keyword>
<comment type="subcellular location">
    <subcellularLocation>
        <location evidence="1">Membrane</location>
        <topology evidence="1">Single-pass membrane protein</topology>
    </subcellularLocation>
</comment>
<dbReference type="GO" id="GO:0016757">
    <property type="term" value="F:glycosyltransferase activity"/>
    <property type="evidence" value="ECO:0000318"/>
    <property type="project" value="GO_Central"/>
</dbReference>
<dbReference type="KEGG" id="tps:THAPSDRAFT_24274"/>
<name>B8LBL0_THAPS</name>
<proteinExistence type="predicted"/>
<dbReference type="GO" id="GO:0005737">
    <property type="term" value="C:cytoplasm"/>
    <property type="evidence" value="ECO:0000318"/>
    <property type="project" value="GO_Central"/>
</dbReference>
<keyword evidence="4" id="KW-0472">Membrane</keyword>
<accession>B8LBL0</accession>
<reference evidence="5 6" key="1">
    <citation type="journal article" date="2004" name="Science">
        <title>The genome of the diatom Thalassiosira pseudonana: ecology, evolution, and metabolism.</title>
        <authorList>
            <person name="Armbrust E.V."/>
            <person name="Berges J.A."/>
            <person name="Bowler C."/>
            <person name="Green B.R."/>
            <person name="Martinez D."/>
            <person name="Putnam N.H."/>
            <person name="Zhou S."/>
            <person name="Allen A.E."/>
            <person name="Apt K.E."/>
            <person name="Bechner M."/>
            <person name="Brzezinski M.A."/>
            <person name="Chaal B.K."/>
            <person name="Chiovitti A."/>
            <person name="Davis A.K."/>
            <person name="Demarest M.S."/>
            <person name="Detter J.C."/>
            <person name="Glavina T."/>
            <person name="Goodstein D."/>
            <person name="Hadi M.Z."/>
            <person name="Hellsten U."/>
            <person name="Hildebrand M."/>
            <person name="Jenkins B.D."/>
            <person name="Jurka J."/>
            <person name="Kapitonov V.V."/>
            <person name="Kroger N."/>
            <person name="Lau W.W."/>
            <person name="Lane T.W."/>
            <person name="Larimer F.W."/>
            <person name="Lippmeier J.C."/>
            <person name="Lucas S."/>
            <person name="Medina M."/>
            <person name="Montsant A."/>
            <person name="Obornik M."/>
            <person name="Parker M.S."/>
            <person name="Palenik B."/>
            <person name="Pazour G.J."/>
            <person name="Richardson P.M."/>
            <person name="Rynearson T.A."/>
            <person name="Saito M.A."/>
            <person name="Schwartz D.C."/>
            <person name="Thamatrakoln K."/>
            <person name="Valentin K."/>
            <person name="Vardi A."/>
            <person name="Wilkerson F.P."/>
            <person name="Rokhsar D.S."/>
        </authorList>
    </citation>
    <scope>NUCLEOTIDE SEQUENCE [LARGE SCALE GENOMIC DNA]</scope>
    <source>
        <strain evidence="5 6">CCMP1335</strain>
    </source>
</reference>
<dbReference type="PaxDb" id="35128-Thaps24274"/>
<evidence type="ECO:0000313" key="6">
    <source>
        <dbReference type="Proteomes" id="UP000001449"/>
    </source>
</evidence>
<dbReference type="PANTHER" id="PTHR21461">
    <property type="entry name" value="GLYCOSYLTRANSFERASE FAMILY 92 PROTEIN"/>
    <property type="match status" value="1"/>
</dbReference>
<protein>
    <recommendedName>
        <fullName evidence="7">Glycosyltransferase family 92 protein</fullName>
    </recommendedName>
</protein>
<keyword evidence="6" id="KW-1185">Reference proteome</keyword>
<sequence>MSSILEGTYFIQLCICIVVCLYLSFHFHGALQNIDHVESKSHPNLPPLYQNQDSVDGFSFSSTKQHKNIIRGASKLKKLPGDSVSMQTTKARHGNTDGLSACLLVNDENPRLPEWLAYHYQMLPLRSLIVAVDPASRSSPSEILSRWKDTSMLEVDVWEDDDYFTKEQGSGLCDATNPKVDCVKYHRNRQRYFVMKCMAEFKRRNKTWVLLVDVDEYVTFNQIRDDDPIAPLDEAPDGIPTLSDWKLHTNSFGGVVVDGLVNGAPSELKNGVKDGNQNQVVVNNVITKANDVEYGNVIEDASGNKFYLRDDIAYRDATAMQNAPKGVPTLKDVMMIGTRLFARIFNDAYDGNKNGEYIEIKMGWENGDTAMRKFHGGHLIHDAKQKKYYIEREQESWPPHVSPKTALNARARLPSVGDGNTIYDILKNELNEYPCVTMPRLLYGSYEEDDEKPRWNADPVRFEDKDFVTLRYKWHAIKGVFDVNKYPKTIIDNHYADSFEAFSYRHDSRRFRKSRQYYDEMASKTTAAMDEDVFQWLQVFVDSEGEDKAQFLLSDAGRFASLE</sequence>